<comment type="subcellular location">
    <subcellularLocation>
        <location evidence="1">Cytoplasm</location>
        <location evidence="1">Cytoskeleton</location>
    </subcellularLocation>
</comment>
<comment type="caution">
    <text evidence="6">The sequence shown here is derived from an EMBL/GenBank/DDBJ whole genome shotgun (WGS) entry which is preliminary data.</text>
</comment>
<evidence type="ECO:0000256" key="3">
    <source>
        <dbReference type="ARBA" id="ARBA00016840"/>
    </source>
</evidence>
<dbReference type="PANTHER" id="PTHR46321">
    <property type="entry name" value="KIF1-BINDING PROTEIN"/>
    <property type="match status" value="1"/>
</dbReference>
<dbReference type="EMBL" id="JADYXP020000002">
    <property type="protein sequence ID" value="KAL0130467.1"/>
    <property type="molecule type" value="Genomic_DNA"/>
</dbReference>
<gene>
    <name evidence="6" type="ORF">PUN28_002260</name>
</gene>
<dbReference type="InterPro" id="IPR022083">
    <property type="entry name" value="KBP"/>
</dbReference>
<dbReference type="GO" id="GO:0005856">
    <property type="term" value="C:cytoskeleton"/>
    <property type="evidence" value="ECO:0007669"/>
    <property type="project" value="UniProtKB-SubCell"/>
</dbReference>
<dbReference type="Proteomes" id="UP001430953">
    <property type="component" value="Unassembled WGS sequence"/>
</dbReference>
<dbReference type="AlphaFoldDB" id="A0AAW2GTD0"/>
<evidence type="ECO:0000256" key="4">
    <source>
        <dbReference type="ARBA" id="ARBA00022490"/>
    </source>
</evidence>
<dbReference type="PANTHER" id="PTHR46321:SF1">
    <property type="entry name" value="KIF-BINDING PROTEIN"/>
    <property type="match status" value="1"/>
</dbReference>
<sequence length="528" mass="62223">MFAFLRQVMEDRHDVLKREAKPTEPTKSMNISKKFLDVLELSFEAKYLSKDMKLSKKKNKLNAIVNRAEMLFDHVIDVSTNPKFDDVVALAVSFYNVGLEFVNSTDIEDLNTAIVCFSKCLELLQGKQLDRKAILTTIGALNELNLVCEKVDEKRYTYKFLNTSMELYLKYTMKDDYPDPIHIASVLGIKENESNPRILLDTLHFTTLQDLGIQYLSKPKDKHRFVIYMHKILNIRLTDMISRGMEFQENYLDWALTLYDLSKYFLANNRFIEAQNHIATADYVLYRFSEDKLKTIKKKDKSRLNYLYESYAYICAISAKSWGSYGISLLRFWMEKTPWIDEDKSREIEDVMSKLEIKSEEESNLLIFFSLKKELNCMTNQINDTCISNFAQAKSIFVTTLRHLNLAKEYFTADSDIEFHAKVILQISEAYKYLAGFEQQKDKRIKLHKRRIEFLEDVRKKFHKVINVDSELQTYKRIWYELVTSCSTIMELMLEETYHDDSFKDMSEEINRYAKLIAENIDFYLKVA</sequence>
<evidence type="ECO:0000313" key="7">
    <source>
        <dbReference type="Proteomes" id="UP001430953"/>
    </source>
</evidence>
<evidence type="ECO:0000313" key="6">
    <source>
        <dbReference type="EMBL" id="KAL0130467.1"/>
    </source>
</evidence>
<comment type="similarity">
    <text evidence="2">Belongs to the KIF-binding protein family.</text>
</comment>
<keyword evidence="5" id="KW-0206">Cytoskeleton</keyword>
<reference evidence="6 7" key="1">
    <citation type="submission" date="2023-03" db="EMBL/GenBank/DDBJ databases">
        <title>High recombination rates correlate with genetic variation in Cardiocondyla obscurior ants.</title>
        <authorList>
            <person name="Errbii M."/>
        </authorList>
    </citation>
    <scope>NUCLEOTIDE SEQUENCE [LARGE SCALE GENOMIC DNA]</scope>
    <source>
        <strain evidence="6">Alpha-2009</strain>
        <tissue evidence="6">Whole body</tissue>
    </source>
</reference>
<evidence type="ECO:0000256" key="5">
    <source>
        <dbReference type="ARBA" id="ARBA00023212"/>
    </source>
</evidence>
<accession>A0AAW2GTD0</accession>
<dbReference type="Pfam" id="PF12309">
    <property type="entry name" value="KBP_C"/>
    <property type="match status" value="1"/>
</dbReference>
<evidence type="ECO:0000256" key="1">
    <source>
        <dbReference type="ARBA" id="ARBA00004245"/>
    </source>
</evidence>
<organism evidence="6 7">
    <name type="scientific">Cardiocondyla obscurior</name>
    <dbReference type="NCBI Taxonomy" id="286306"/>
    <lineage>
        <taxon>Eukaryota</taxon>
        <taxon>Metazoa</taxon>
        <taxon>Ecdysozoa</taxon>
        <taxon>Arthropoda</taxon>
        <taxon>Hexapoda</taxon>
        <taxon>Insecta</taxon>
        <taxon>Pterygota</taxon>
        <taxon>Neoptera</taxon>
        <taxon>Endopterygota</taxon>
        <taxon>Hymenoptera</taxon>
        <taxon>Apocrita</taxon>
        <taxon>Aculeata</taxon>
        <taxon>Formicoidea</taxon>
        <taxon>Formicidae</taxon>
        <taxon>Myrmicinae</taxon>
        <taxon>Cardiocondyla</taxon>
    </lineage>
</organism>
<proteinExistence type="inferred from homology"/>
<name>A0AAW2GTD0_9HYME</name>
<protein>
    <recommendedName>
        <fullName evidence="3">KIF-binding protein</fullName>
    </recommendedName>
</protein>
<keyword evidence="7" id="KW-1185">Reference proteome</keyword>
<evidence type="ECO:0000256" key="2">
    <source>
        <dbReference type="ARBA" id="ARBA00010305"/>
    </source>
</evidence>
<keyword evidence="4" id="KW-0963">Cytoplasm</keyword>